<dbReference type="EMBL" id="MT144053">
    <property type="protein sequence ID" value="QJA47706.1"/>
    <property type="molecule type" value="Genomic_DNA"/>
</dbReference>
<proteinExistence type="predicted"/>
<evidence type="ECO:0000313" key="1">
    <source>
        <dbReference type="EMBL" id="QJA47706.1"/>
    </source>
</evidence>
<evidence type="ECO:0000313" key="2">
    <source>
        <dbReference type="EMBL" id="QJH94560.1"/>
    </source>
</evidence>
<gene>
    <name evidence="1" type="ORF">TM448A00720_0035</name>
    <name evidence="2" type="ORF">TM448B00242_0034</name>
</gene>
<evidence type="ECO:0008006" key="3">
    <source>
        <dbReference type="Google" id="ProtNLM"/>
    </source>
</evidence>
<dbReference type="PROSITE" id="PS51257">
    <property type="entry name" value="PROKAR_LIPOPROTEIN"/>
    <property type="match status" value="1"/>
</dbReference>
<sequence>MKSLFTILLAIAFLVGCAGVNTNTPKETIVLHDGELNPNDFNSWTVVKGYRCTAGHIHAIVKNPDATHPIQQVELILGPSSKNELDLLGYTYEKDDVIYLYVFDRKQNKYVQKLPKITGV</sequence>
<dbReference type="EMBL" id="MT144602">
    <property type="protein sequence ID" value="QJH94560.1"/>
    <property type="molecule type" value="Genomic_DNA"/>
</dbReference>
<accession>A0A6H1ZIF5</accession>
<dbReference type="AlphaFoldDB" id="A0A6H1ZIF5"/>
<organism evidence="1">
    <name type="scientific">viral metagenome</name>
    <dbReference type="NCBI Taxonomy" id="1070528"/>
    <lineage>
        <taxon>unclassified sequences</taxon>
        <taxon>metagenomes</taxon>
        <taxon>organismal metagenomes</taxon>
    </lineage>
</organism>
<reference evidence="1" key="1">
    <citation type="submission" date="2020-03" db="EMBL/GenBank/DDBJ databases">
        <title>The deep terrestrial virosphere.</title>
        <authorList>
            <person name="Holmfeldt K."/>
            <person name="Nilsson E."/>
            <person name="Simone D."/>
            <person name="Lopez-Fernandez M."/>
            <person name="Wu X."/>
            <person name="de Brujin I."/>
            <person name="Lundin D."/>
            <person name="Andersson A."/>
            <person name="Bertilsson S."/>
            <person name="Dopson M."/>
        </authorList>
    </citation>
    <scope>NUCLEOTIDE SEQUENCE</scope>
    <source>
        <strain evidence="1">TM448A00720</strain>
        <strain evidence="2">TM448B00242</strain>
    </source>
</reference>
<name>A0A6H1ZIF5_9ZZZZ</name>
<protein>
    <recommendedName>
        <fullName evidence="3">Lipoprotein</fullName>
    </recommendedName>
</protein>